<organism evidence="3 4">
    <name type="scientific">Heligmosomoides polygyrus</name>
    <name type="common">Parasitic roundworm</name>
    <dbReference type="NCBI Taxonomy" id="6339"/>
    <lineage>
        <taxon>Eukaryota</taxon>
        <taxon>Metazoa</taxon>
        <taxon>Ecdysozoa</taxon>
        <taxon>Nematoda</taxon>
        <taxon>Chromadorea</taxon>
        <taxon>Rhabditida</taxon>
        <taxon>Rhabditina</taxon>
        <taxon>Rhabditomorpha</taxon>
        <taxon>Strongyloidea</taxon>
        <taxon>Heligmosomidae</taxon>
        <taxon>Heligmosomoides</taxon>
    </lineage>
</organism>
<name>A0A183FXJ9_HELPZ</name>
<proteinExistence type="predicted"/>
<evidence type="ECO:0000313" key="4">
    <source>
        <dbReference type="WBParaSite" id="HPBE_0001328401-mRNA-1"/>
    </source>
</evidence>
<evidence type="ECO:0000313" key="2">
    <source>
        <dbReference type="EMBL" id="VDO95589.1"/>
    </source>
</evidence>
<keyword evidence="3" id="KW-1185">Reference proteome</keyword>
<evidence type="ECO:0000256" key="1">
    <source>
        <dbReference type="SAM" id="MobiDB-lite"/>
    </source>
</evidence>
<sequence length="71" mass="7387">MANPARLAVERSKSAARNRPNGLAPTDVELLRLGGSSSSKSGRRAVNGEGEQDRSQLPAGLLFGLAVVKSN</sequence>
<dbReference type="WBParaSite" id="HPBE_0001328401-mRNA-1">
    <property type="protein sequence ID" value="HPBE_0001328401-mRNA-1"/>
    <property type="gene ID" value="HPBE_0001328401"/>
</dbReference>
<reference evidence="2 3" key="1">
    <citation type="submission" date="2018-11" db="EMBL/GenBank/DDBJ databases">
        <authorList>
            <consortium name="Pathogen Informatics"/>
        </authorList>
    </citation>
    <scope>NUCLEOTIDE SEQUENCE [LARGE SCALE GENOMIC DNA]</scope>
</reference>
<feature type="compositionally biased region" description="Low complexity" evidence="1">
    <location>
        <begin position="31"/>
        <end position="40"/>
    </location>
</feature>
<accession>A0A3P7ZXZ2</accession>
<protein>
    <submittedName>
        <fullName evidence="4">Conserved domain protein</fullName>
    </submittedName>
</protein>
<reference evidence="4" key="2">
    <citation type="submission" date="2019-09" db="UniProtKB">
        <authorList>
            <consortium name="WormBaseParasite"/>
        </authorList>
    </citation>
    <scope>IDENTIFICATION</scope>
</reference>
<gene>
    <name evidence="2" type="ORF">HPBE_LOCUS13285</name>
</gene>
<dbReference type="AlphaFoldDB" id="A0A183FXJ9"/>
<dbReference type="Proteomes" id="UP000050761">
    <property type="component" value="Unassembled WGS sequence"/>
</dbReference>
<dbReference type="EMBL" id="UZAH01027853">
    <property type="protein sequence ID" value="VDO95589.1"/>
    <property type="molecule type" value="Genomic_DNA"/>
</dbReference>
<feature type="region of interest" description="Disordered" evidence="1">
    <location>
        <begin position="1"/>
        <end position="54"/>
    </location>
</feature>
<accession>A0A183FXJ9</accession>
<evidence type="ECO:0000313" key="3">
    <source>
        <dbReference type="Proteomes" id="UP000050761"/>
    </source>
</evidence>